<reference evidence="2" key="1">
    <citation type="journal article" date="2015" name="Nature">
        <title>Complex archaea that bridge the gap between prokaryotes and eukaryotes.</title>
        <authorList>
            <person name="Spang A."/>
            <person name="Saw J.H."/>
            <person name="Jorgensen S.L."/>
            <person name="Zaremba-Niedzwiedzka K."/>
            <person name="Martijn J."/>
            <person name="Lind A.E."/>
            <person name="van Eijk R."/>
            <person name="Schleper C."/>
            <person name="Guy L."/>
            <person name="Ettema T.J."/>
        </authorList>
    </citation>
    <scope>NUCLEOTIDE SEQUENCE</scope>
</reference>
<evidence type="ECO:0000313" key="2">
    <source>
        <dbReference type="EMBL" id="KKL91404.1"/>
    </source>
</evidence>
<dbReference type="EMBL" id="LAZR01019739">
    <property type="protein sequence ID" value="KKL91404.1"/>
    <property type="molecule type" value="Genomic_DNA"/>
</dbReference>
<feature type="region of interest" description="Disordered" evidence="1">
    <location>
        <begin position="208"/>
        <end position="232"/>
    </location>
</feature>
<name>A0A0F9FYC0_9ZZZZ</name>
<proteinExistence type="predicted"/>
<organism evidence="2">
    <name type="scientific">marine sediment metagenome</name>
    <dbReference type="NCBI Taxonomy" id="412755"/>
    <lineage>
        <taxon>unclassified sequences</taxon>
        <taxon>metagenomes</taxon>
        <taxon>ecological metagenomes</taxon>
    </lineage>
</organism>
<feature type="non-terminal residue" evidence="2">
    <location>
        <position position="1"/>
    </location>
</feature>
<sequence length="232" mass="26304">SGQAYETVIGQADIPLNDLRKDDELVLNDLLLGTLIDTMDITLRPRRDLAVKMFKDKFSREQLTTAFAKPARISLSSVRVLPESLRHRTPREVFDDFTQLVDRRVIIDPRMAQWEMLVQGDVVVDSRMAEAKRQQEMENSMILAGQEVPIEAGQDHWTSLRVIEHFQSSPRWHSYKKEQQQSINIHWAGHKQAEMDLAQWGQAMMAEQQVQGSAPAQAAGQQSGIGPEAMTA</sequence>
<gene>
    <name evidence="2" type="ORF">LCGC14_1895050</name>
</gene>
<comment type="caution">
    <text evidence="2">The sequence shown here is derived from an EMBL/GenBank/DDBJ whole genome shotgun (WGS) entry which is preliminary data.</text>
</comment>
<protein>
    <submittedName>
        <fullName evidence="2">Uncharacterized protein</fullName>
    </submittedName>
</protein>
<evidence type="ECO:0000256" key="1">
    <source>
        <dbReference type="SAM" id="MobiDB-lite"/>
    </source>
</evidence>
<dbReference type="AlphaFoldDB" id="A0A0F9FYC0"/>
<accession>A0A0F9FYC0</accession>